<dbReference type="EMBL" id="WTPX01000050">
    <property type="protein sequence ID" value="NNJ25816.1"/>
    <property type="molecule type" value="Genomic_DNA"/>
</dbReference>
<name>A0ABX1VG98_9PLAN</name>
<proteinExistence type="predicted"/>
<accession>A0ABX1VG98</accession>
<comment type="caution">
    <text evidence="2">The sequence shown here is derived from an EMBL/GenBank/DDBJ whole genome shotgun (WGS) entry which is preliminary data.</text>
</comment>
<feature type="region of interest" description="Disordered" evidence="1">
    <location>
        <begin position="33"/>
        <end position="56"/>
    </location>
</feature>
<evidence type="ECO:0000313" key="3">
    <source>
        <dbReference type="Proteomes" id="UP000609651"/>
    </source>
</evidence>
<sequence>MFQVMAHDAPAGTVEYYRMRLTVMHDRLARQIADEREHAEDSLKGSTGDGILHTHNADMDTEGLDAAVGTARGLHKELDEVDGALSELTDRPGDAKVEEREKARFDMVLSTQDFAEEMDRKFGAKK</sequence>
<evidence type="ECO:0000313" key="2">
    <source>
        <dbReference type="EMBL" id="NNJ25816.1"/>
    </source>
</evidence>
<dbReference type="Proteomes" id="UP000609651">
    <property type="component" value="Unassembled WGS sequence"/>
</dbReference>
<gene>
    <name evidence="2" type="ORF">LzC2_18910</name>
</gene>
<organism evidence="2 3">
    <name type="scientific">Alienimonas chondri</name>
    <dbReference type="NCBI Taxonomy" id="2681879"/>
    <lineage>
        <taxon>Bacteria</taxon>
        <taxon>Pseudomonadati</taxon>
        <taxon>Planctomycetota</taxon>
        <taxon>Planctomycetia</taxon>
        <taxon>Planctomycetales</taxon>
        <taxon>Planctomycetaceae</taxon>
        <taxon>Alienimonas</taxon>
    </lineage>
</organism>
<feature type="compositionally biased region" description="Basic and acidic residues" evidence="1">
    <location>
        <begin position="33"/>
        <end position="43"/>
    </location>
</feature>
<evidence type="ECO:0000256" key="1">
    <source>
        <dbReference type="SAM" id="MobiDB-lite"/>
    </source>
</evidence>
<keyword evidence="3" id="KW-1185">Reference proteome</keyword>
<reference evidence="2 3" key="1">
    <citation type="journal article" date="2020" name="Syst. Appl. Microbiol.">
        <title>Alienimonas chondri sp. nov., a novel planctomycete isolated from the biofilm of the red alga Chondrus crispus.</title>
        <authorList>
            <person name="Vitorino I."/>
            <person name="Albuquerque L."/>
            <person name="Wiegand S."/>
            <person name="Kallscheuer N."/>
            <person name="da Costa M.S."/>
            <person name="Lobo-da-Cunha A."/>
            <person name="Jogler C."/>
            <person name="Lage O.M."/>
        </authorList>
    </citation>
    <scope>NUCLEOTIDE SEQUENCE [LARGE SCALE GENOMIC DNA]</scope>
    <source>
        <strain evidence="2 3">LzC2</strain>
    </source>
</reference>
<protein>
    <submittedName>
        <fullName evidence="2">Uncharacterized protein</fullName>
    </submittedName>
</protein>